<organism evidence="2 3">
    <name type="scientific">Anolis carolinensis</name>
    <name type="common">Green anole</name>
    <name type="synonym">American chameleon</name>
    <dbReference type="NCBI Taxonomy" id="28377"/>
    <lineage>
        <taxon>Eukaryota</taxon>
        <taxon>Metazoa</taxon>
        <taxon>Chordata</taxon>
        <taxon>Craniata</taxon>
        <taxon>Vertebrata</taxon>
        <taxon>Euteleostomi</taxon>
        <taxon>Lepidosauria</taxon>
        <taxon>Squamata</taxon>
        <taxon>Bifurcata</taxon>
        <taxon>Unidentata</taxon>
        <taxon>Episquamata</taxon>
        <taxon>Toxicofera</taxon>
        <taxon>Iguania</taxon>
        <taxon>Dactyloidae</taxon>
        <taxon>Anolis</taxon>
    </lineage>
</organism>
<dbReference type="InterPro" id="IPR003598">
    <property type="entry name" value="Ig_sub2"/>
</dbReference>
<feature type="domain" description="Ig-like" evidence="1">
    <location>
        <begin position="189"/>
        <end position="277"/>
    </location>
</feature>
<proteinExistence type="predicted"/>
<dbReference type="Pfam" id="PF07679">
    <property type="entry name" value="I-set"/>
    <property type="match status" value="2"/>
</dbReference>
<evidence type="ECO:0000313" key="3">
    <source>
        <dbReference type="Proteomes" id="UP000001646"/>
    </source>
</evidence>
<name>A0A803TF73_ANOCA</name>
<dbReference type="InterPro" id="IPR013098">
    <property type="entry name" value="Ig_I-set"/>
</dbReference>
<dbReference type="Gene3D" id="2.60.40.10">
    <property type="entry name" value="Immunoglobulins"/>
    <property type="match status" value="3"/>
</dbReference>
<dbReference type="Ensembl" id="ENSACAT00000044368.1">
    <property type="protein sequence ID" value="ENSACAP00000033863.1"/>
    <property type="gene ID" value="ENSACAG00000038972.1"/>
</dbReference>
<dbReference type="InterPro" id="IPR007110">
    <property type="entry name" value="Ig-like_dom"/>
</dbReference>
<reference evidence="2" key="3">
    <citation type="submission" date="2025-09" db="UniProtKB">
        <authorList>
            <consortium name="Ensembl"/>
        </authorList>
    </citation>
    <scope>IDENTIFICATION</scope>
</reference>
<dbReference type="GeneTree" id="ENSGT01110000267173"/>
<dbReference type="PROSITE" id="PS50835">
    <property type="entry name" value="IG_LIKE"/>
    <property type="match status" value="3"/>
</dbReference>
<evidence type="ECO:0000259" key="1">
    <source>
        <dbReference type="PROSITE" id="PS50835"/>
    </source>
</evidence>
<dbReference type="PANTHER" id="PTHR47633">
    <property type="entry name" value="IMMUNOGLOBULIN"/>
    <property type="match status" value="1"/>
</dbReference>
<sequence length="335" mass="37533">KMPFFNILVFFLSNFMERLEPSQLIKKGEYAQLECKVAGTPEIKISWFKNDREITESDKYKMSLVGSTAVLRLLEVSVEDSGEYMCEAKNDAGKDTCHSVVTVKVLKDSDVILECGVLGTPPFEVYWLKDNKPVRSSKKHRISIEDTLISLQVFKFDSSDAGEYQCRVTNDVGSCVCSSEGSVLSIEPPQFVKRIENISSLRGGTIVFQATIKGSMPIMISWLKDNDDIVEDDNTKMTFVNNVATLMIRAIEVKHDGKYFCQAKNDAGIQRCSALLTVKGLFSLLLSQLYRKIILVKTSMLCGKTTITRCCPCCKSPVQSSCERHSSHTNKVVQR</sequence>
<dbReference type="InParanoid" id="A0A803TF73"/>
<dbReference type="SUPFAM" id="SSF48726">
    <property type="entry name" value="Immunoglobulin"/>
    <property type="match status" value="3"/>
</dbReference>
<reference evidence="2" key="2">
    <citation type="submission" date="2025-08" db="UniProtKB">
        <authorList>
            <consortium name="Ensembl"/>
        </authorList>
    </citation>
    <scope>IDENTIFICATION</scope>
</reference>
<dbReference type="Pfam" id="PF13895">
    <property type="entry name" value="Ig_2"/>
    <property type="match status" value="1"/>
</dbReference>
<dbReference type="CDD" id="cd00096">
    <property type="entry name" value="Ig"/>
    <property type="match status" value="2"/>
</dbReference>
<dbReference type="AlphaFoldDB" id="A0A803TF73"/>
<dbReference type="Proteomes" id="UP000001646">
    <property type="component" value="Unplaced"/>
</dbReference>
<dbReference type="SMART" id="SM00408">
    <property type="entry name" value="IGc2"/>
    <property type="match status" value="3"/>
</dbReference>
<evidence type="ECO:0000313" key="2">
    <source>
        <dbReference type="Ensembl" id="ENSACAP00000033863.1"/>
    </source>
</evidence>
<accession>A0A803TF73</accession>
<dbReference type="FunFam" id="2.60.40.10:FF:000022">
    <property type="entry name" value="Cardiac titin"/>
    <property type="match status" value="3"/>
</dbReference>
<dbReference type="InterPro" id="IPR013783">
    <property type="entry name" value="Ig-like_fold"/>
</dbReference>
<feature type="domain" description="Ig-like" evidence="1">
    <location>
        <begin position="3"/>
        <end position="102"/>
    </location>
</feature>
<keyword evidence="3" id="KW-1185">Reference proteome</keyword>
<dbReference type="SMART" id="SM00409">
    <property type="entry name" value="IG"/>
    <property type="match status" value="3"/>
</dbReference>
<reference evidence="2" key="1">
    <citation type="submission" date="2009-12" db="EMBL/GenBank/DDBJ databases">
        <title>The Genome Sequence of Anolis carolinensis (Green Anole Lizard).</title>
        <authorList>
            <consortium name="The Genome Sequencing Platform"/>
            <person name="Di Palma F."/>
            <person name="Alfoldi J."/>
            <person name="Heiman D."/>
            <person name="Young S."/>
            <person name="Grabherr M."/>
            <person name="Johnson J."/>
            <person name="Lander E.S."/>
            <person name="Lindblad-Toh K."/>
        </authorList>
    </citation>
    <scope>NUCLEOTIDE SEQUENCE [LARGE SCALE GENOMIC DNA]</scope>
    <source>
        <strain evidence="2">JBL SC #1</strain>
    </source>
</reference>
<protein>
    <recommendedName>
        <fullName evidence="1">Ig-like domain-containing protein</fullName>
    </recommendedName>
</protein>
<feature type="domain" description="Ig-like" evidence="1">
    <location>
        <begin position="109"/>
        <end position="185"/>
    </location>
</feature>
<dbReference type="InterPro" id="IPR003599">
    <property type="entry name" value="Ig_sub"/>
</dbReference>
<dbReference type="InterPro" id="IPR036179">
    <property type="entry name" value="Ig-like_dom_sf"/>
</dbReference>